<keyword evidence="2" id="KW-1185">Reference proteome</keyword>
<dbReference type="SUPFAM" id="SSF48403">
    <property type="entry name" value="Ankyrin repeat"/>
    <property type="match status" value="1"/>
</dbReference>
<reference evidence="1 2" key="1">
    <citation type="submission" date="2024-07" db="EMBL/GenBank/DDBJ databases">
        <title>Section-level genome sequencing and comparative genomics of Aspergillus sections Usti and Cavernicolus.</title>
        <authorList>
            <consortium name="Lawrence Berkeley National Laboratory"/>
            <person name="Nybo J.L."/>
            <person name="Vesth T.C."/>
            <person name="Theobald S."/>
            <person name="Frisvad J.C."/>
            <person name="Larsen T.O."/>
            <person name="Kjaerboelling I."/>
            <person name="Rothschild-Mancinelli K."/>
            <person name="Lyhne E.K."/>
            <person name="Kogle M.E."/>
            <person name="Barry K."/>
            <person name="Clum A."/>
            <person name="Na H."/>
            <person name="Ledsgaard L."/>
            <person name="Lin J."/>
            <person name="Lipzen A."/>
            <person name="Kuo A."/>
            <person name="Riley R."/>
            <person name="Mondo S."/>
            <person name="Labutti K."/>
            <person name="Haridas S."/>
            <person name="Pangalinan J."/>
            <person name="Salamov A.A."/>
            <person name="Simmons B.A."/>
            <person name="Magnuson J.K."/>
            <person name="Chen J."/>
            <person name="Drula E."/>
            <person name="Henrissat B."/>
            <person name="Wiebenga A."/>
            <person name="Lubbers R.J."/>
            <person name="Gomes A.C."/>
            <person name="Makela M.R."/>
            <person name="Stajich J."/>
            <person name="Grigoriev I.V."/>
            <person name="Mortensen U.H."/>
            <person name="De Vries R.P."/>
            <person name="Baker S.E."/>
            <person name="Andersen M.R."/>
        </authorList>
    </citation>
    <scope>NUCLEOTIDE SEQUENCE [LARGE SCALE GENOMIC DNA]</scope>
    <source>
        <strain evidence="1 2">CBS 209.92</strain>
    </source>
</reference>
<organism evidence="1 2">
    <name type="scientific">Aspergillus keveii</name>
    <dbReference type="NCBI Taxonomy" id="714993"/>
    <lineage>
        <taxon>Eukaryota</taxon>
        <taxon>Fungi</taxon>
        <taxon>Dikarya</taxon>
        <taxon>Ascomycota</taxon>
        <taxon>Pezizomycotina</taxon>
        <taxon>Eurotiomycetes</taxon>
        <taxon>Eurotiomycetidae</taxon>
        <taxon>Eurotiales</taxon>
        <taxon>Aspergillaceae</taxon>
        <taxon>Aspergillus</taxon>
        <taxon>Aspergillus subgen. Nidulantes</taxon>
    </lineage>
</organism>
<sequence length="443" mass="50461">MTPFYRTLNVEQVYEDGVNVTEDIHWAEGHAIIAFLEAGASVHIDGGDDRLLWEWMTLDPGLNRFPETSNDVFNAIVRSMPFFPGRYFGMPLIHRIIWEKAETVRELLTRLKSADSRHPLDIDAINDVGDTALLSVVAHSTRHSVDFRYGTQEMETLKLLPDSPLTGGDFKILEILLDEGAQLDFVSLRGNTVLKAVDPSNHVRRYDHPDWIVAFNMQQLIALESPTRTAQSKLVQDLPISVLSAALFRGRTLTAALLLKHGMKARVGGISSTYPDWVASDLPEHHDPSLISAMWDYFVKPLREPNHTRHVTDTAFCGAGRTRLFMHSLGRYLDDPESDQASPDARALRVWNRRFPNPSPWDPTVTPHYKRKTLAWLIQYHAPGKDEFETFKKRQRRRSDPGTDKDWLRWMYPPFKEQAGERLCTQGRQPAGGGTRCLTWVAQ</sequence>
<accession>A0ABR4G0B6</accession>
<evidence type="ECO:0000313" key="2">
    <source>
        <dbReference type="Proteomes" id="UP001610563"/>
    </source>
</evidence>
<comment type="caution">
    <text evidence="1">The sequence shown here is derived from an EMBL/GenBank/DDBJ whole genome shotgun (WGS) entry which is preliminary data.</text>
</comment>
<dbReference type="InterPro" id="IPR036770">
    <property type="entry name" value="Ankyrin_rpt-contain_sf"/>
</dbReference>
<protein>
    <recommendedName>
        <fullName evidence="3">Ankyrin repeat protein</fullName>
    </recommendedName>
</protein>
<evidence type="ECO:0000313" key="1">
    <source>
        <dbReference type="EMBL" id="KAL2788957.1"/>
    </source>
</evidence>
<dbReference type="EMBL" id="JBFTWV010000071">
    <property type="protein sequence ID" value="KAL2788957.1"/>
    <property type="molecule type" value="Genomic_DNA"/>
</dbReference>
<dbReference type="Proteomes" id="UP001610563">
    <property type="component" value="Unassembled WGS sequence"/>
</dbReference>
<evidence type="ECO:0008006" key="3">
    <source>
        <dbReference type="Google" id="ProtNLM"/>
    </source>
</evidence>
<name>A0ABR4G0B6_9EURO</name>
<proteinExistence type="predicted"/>
<dbReference type="Gene3D" id="1.25.40.20">
    <property type="entry name" value="Ankyrin repeat-containing domain"/>
    <property type="match status" value="1"/>
</dbReference>
<gene>
    <name evidence="1" type="ORF">BJX66DRAFT_307807</name>
</gene>